<protein>
    <submittedName>
        <fullName evidence="2">Uncharacterized protein</fullName>
    </submittedName>
</protein>
<name>A0AA89CF89_BURCE</name>
<organism evidence="2 3">
    <name type="scientific">Burkholderia cepacia</name>
    <name type="common">Pseudomonas cepacia</name>
    <dbReference type="NCBI Taxonomy" id="292"/>
    <lineage>
        <taxon>Bacteria</taxon>
        <taxon>Pseudomonadati</taxon>
        <taxon>Pseudomonadota</taxon>
        <taxon>Betaproteobacteria</taxon>
        <taxon>Burkholderiales</taxon>
        <taxon>Burkholderiaceae</taxon>
        <taxon>Burkholderia</taxon>
        <taxon>Burkholderia cepacia complex</taxon>
    </lineage>
</organism>
<reference evidence="2 3" key="1">
    <citation type="submission" date="2014-06" db="EMBL/GenBank/DDBJ databases">
        <authorList>
            <person name="Bishop-Lilly K.A."/>
            <person name="Broomall S.M."/>
            <person name="Chain P.S."/>
            <person name="Chertkov O."/>
            <person name="Coyne S.R."/>
            <person name="Daligault H.E."/>
            <person name="Davenport K.W."/>
            <person name="Erkkila T."/>
            <person name="Frey K.G."/>
            <person name="Gibbons H.S."/>
            <person name="Gu W."/>
            <person name="Jaissle J."/>
            <person name="Johnson S.L."/>
            <person name="Koroleva G.I."/>
            <person name="Ladner J.T."/>
            <person name="Lo C.-C."/>
            <person name="Minogue T.D."/>
            <person name="Munk C."/>
            <person name="Palacios G.F."/>
            <person name="Redden C.L."/>
            <person name="Rosenzweig C.N."/>
            <person name="Scholz M.B."/>
            <person name="Teshima H."/>
            <person name="Xu Y."/>
        </authorList>
    </citation>
    <scope>NUCLEOTIDE SEQUENCE [LARGE SCALE GENOMIC DNA]</scope>
    <source>
        <strain evidence="2 3">DWS 37UF10B-2</strain>
    </source>
</reference>
<evidence type="ECO:0000313" key="3">
    <source>
        <dbReference type="Proteomes" id="UP000029575"/>
    </source>
</evidence>
<dbReference type="Proteomes" id="UP000029575">
    <property type="component" value="Unassembled WGS sequence"/>
</dbReference>
<feature type="region of interest" description="Disordered" evidence="1">
    <location>
        <begin position="1"/>
        <end position="21"/>
    </location>
</feature>
<gene>
    <name evidence="2" type="ORF">DM43_4640</name>
</gene>
<accession>A0AA89CF89</accession>
<dbReference type="EMBL" id="JPGD01000003">
    <property type="protein sequence ID" value="KGC06911.1"/>
    <property type="molecule type" value="Genomic_DNA"/>
</dbReference>
<proteinExistence type="predicted"/>
<comment type="caution">
    <text evidence="2">The sequence shown here is derived from an EMBL/GenBank/DDBJ whole genome shotgun (WGS) entry which is preliminary data.</text>
</comment>
<dbReference type="RefSeq" id="WP_052100406.1">
    <property type="nucleotide sequence ID" value="NZ_KN150856.1"/>
</dbReference>
<evidence type="ECO:0000256" key="1">
    <source>
        <dbReference type="SAM" id="MobiDB-lite"/>
    </source>
</evidence>
<sequence>METRMSEPGIGEPGHGGSLSELEKGLLDEALRLLAETRARALELCVEVSRRQGAAAPDVHDFNLPTIIELQRRFGTRSCPWAAPLQARSSPPATPPTA</sequence>
<dbReference type="AlphaFoldDB" id="A0AA89CF89"/>
<evidence type="ECO:0000313" key="2">
    <source>
        <dbReference type="EMBL" id="KGC06911.1"/>
    </source>
</evidence>